<dbReference type="RefSeq" id="WP_129388353.1">
    <property type="nucleotide sequence ID" value="NZ_CP035494.1"/>
</dbReference>
<dbReference type="Gene3D" id="1.10.10.10">
    <property type="entry name" value="Winged helix-like DNA-binding domain superfamily/Winged helix DNA-binding domain"/>
    <property type="match status" value="1"/>
</dbReference>
<dbReference type="GO" id="GO:0003700">
    <property type="term" value="F:DNA-binding transcription factor activity"/>
    <property type="evidence" value="ECO:0007669"/>
    <property type="project" value="InterPro"/>
</dbReference>
<dbReference type="KEGG" id="mprt:ET475_08045"/>
<dbReference type="Proteomes" id="UP000293995">
    <property type="component" value="Chromosome"/>
</dbReference>
<evidence type="ECO:0000313" key="2">
    <source>
        <dbReference type="EMBL" id="QAY59951.1"/>
    </source>
</evidence>
<dbReference type="InterPro" id="IPR036388">
    <property type="entry name" value="WH-like_DNA-bd_sf"/>
</dbReference>
<feature type="domain" description="HTH arsR-type" evidence="1">
    <location>
        <begin position="7"/>
        <end position="89"/>
    </location>
</feature>
<dbReference type="EMBL" id="CP035494">
    <property type="protein sequence ID" value="QAY59951.1"/>
    <property type="molecule type" value="Genomic_DNA"/>
</dbReference>
<proteinExistence type="predicted"/>
<dbReference type="InterPro" id="IPR043519">
    <property type="entry name" value="NT_sf"/>
</dbReference>
<evidence type="ECO:0000259" key="1">
    <source>
        <dbReference type="SMART" id="SM00418"/>
    </source>
</evidence>
<dbReference type="InterPro" id="IPR036390">
    <property type="entry name" value="WH_DNA-bd_sf"/>
</dbReference>
<dbReference type="Pfam" id="PF12802">
    <property type="entry name" value="MarR_2"/>
    <property type="match status" value="1"/>
</dbReference>
<sequence length="197" mass="21803">MKASVPLLAPILRSDTQGRLLADLYLNPGVERTGTELARRADATLPTVSREIARLEDAGYVTSRTSGRNKYVQINTAHPLFAAMADILTYSYGPLAVLPKVLKDVRGLTSAYIYGSWAARLAGEPGRDPHDIDVLAIGDDIDLDQLDAAAEEARRRLHREVNARAVTRQAWEHADDVFLKHLKERPLVQLPLAEEDK</sequence>
<dbReference type="InterPro" id="IPR011991">
    <property type="entry name" value="ArsR-like_HTH"/>
</dbReference>
<organism evidence="2 3">
    <name type="scientific">Microbacterium protaetiae</name>
    <dbReference type="NCBI Taxonomy" id="2509458"/>
    <lineage>
        <taxon>Bacteria</taxon>
        <taxon>Bacillati</taxon>
        <taxon>Actinomycetota</taxon>
        <taxon>Actinomycetes</taxon>
        <taxon>Micrococcales</taxon>
        <taxon>Microbacteriaceae</taxon>
        <taxon>Microbacterium</taxon>
    </lineage>
</organism>
<protein>
    <submittedName>
        <fullName evidence="2">ArsR family transcriptional regulator</fullName>
    </submittedName>
</protein>
<dbReference type="CDD" id="cd00090">
    <property type="entry name" value="HTH_ARSR"/>
    <property type="match status" value="1"/>
</dbReference>
<accession>A0A4V0YD97</accession>
<gene>
    <name evidence="2" type="ORF">ET475_08045</name>
</gene>
<evidence type="ECO:0000313" key="3">
    <source>
        <dbReference type="Proteomes" id="UP000293995"/>
    </source>
</evidence>
<dbReference type="OrthoDB" id="3526885at2"/>
<dbReference type="AlphaFoldDB" id="A0A4V0YD97"/>
<dbReference type="SUPFAM" id="SSF46785">
    <property type="entry name" value="Winged helix' DNA-binding domain"/>
    <property type="match status" value="1"/>
</dbReference>
<dbReference type="InterPro" id="IPR001845">
    <property type="entry name" value="HTH_ArsR_DNA-bd_dom"/>
</dbReference>
<dbReference type="InterPro" id="IPR000835">
    <property type="entry name" value="HTH_MarR-typ"/>
</dbReference>
<dbReference type="Gene3D" id="3.30.460.10">
    <property type="entry name" value="Beta Polymerase, domain 2"/>
    <property type="match status" value="1"/>
</dbReference>
<keyword evidence="3" id="KW-1185">Reference proteome</keyword>
<name>A0A4V0YD97_9MICO</name>
<dbReference type="SMART" id="SM00418">
    <property type="entry name" value="HTH_ARSR"/>
    <property type="match status" value="1"/>
</dbReference>
<reference evidence="2 3" key="1">
    <citation type="submission" date="2019-01" db="EMBL/GenBank/DDBJ databases">
        <title>Genome sequencing of strain DFW100M-13.</title>
        <authorList>
            <person name="Heo J."/>
            <person name="Kim S.-J."/>
            <person name="Kim J.-S."/>
            <person name="Hong S.-B."/>
            <person name="Kwon S.-W."/>
        </authorList>
    </citation>
    <scope>NUCLEOTIDE SEQUENCE [LARGE SCALE GENOMIC DNA]</scope>
    <source>
        <strain evidence="2 3">DFW100M-13</strain>
    </source>
</reference>